<dbReference type="Proteomes" id="UP000076738">
    <property type="component" value="Unassembled WGS sequence"/>
</dbReference>
<keyword evidence="3" id="KW-1185">Reference proteome</keyword>
<feature type="region of interest" description="Disordered" evidence="1">
    <location>
        <begin position="21"/>
        <end position="196"/>
    </location>
</feature>
<protein>
    <submittedName>
        <fullName evidence="2">Uncharacterized protein</fullName>
    </submittedName>
</protein>
<feature type="compositionally biased region" description="Basic and acidic residues" evidence="1">
    <location>
        <begin position="182"/>
        <end position="196"/>
    </location>
</feature>
<feature type="compositionally biased region" description="Low complexity" evidence="1">
    <location>
        <begin position="64"/>
        <end position="84"/>
    </location>
</feature>
<evidence type="ECO:0000256" key="1">
    <source>
        <dbReference type="SAM" id="MobiDB-lite"/>
    </source>
</evidence>
<dbReference type="AlphaFoldDB" id="A0A167REL2"/>
<gene>
    <name evidence="2" type="ORF">CALVIDRAFT_214584</name>
</gene>
<proteinExistence type="predicted"/>
<dbReference type="OrthoDB" id="2537258at2759"/>
<feature type="compositionally biased region" description="Basic and acidic residues" evidence="1">
    <location>
        <begin position="159"/>
        <end position="170"/>
    </location>
</feature>
<feature type="compositionally biased region" description="Basic and acidic residues" evidence="1">
    <location>
        <begin position="124"/>
        <end position="138"/>
    </location>
</feature>
<accession>A0A167REL2</accession>
<evidence type="ECO:0000313" key="3">
    <source>
        <dbReference type="Proteomes" id="UP000076738"/>
    </source>
</evidence>
<dbReference type="EMBL" id="KV417268">
    <property type="protein sequence ID" value="KZP00826.1"/>
    <property type="molecule type" value="Genomic_DNA"/>
</dbReference>
<evidence type="ECO:0000313" key="2">
    <source>
        <dbReference type="EMBL" id="KZP00826.1"/>
    </source>
</evidence>
<organism evidence="2 3">
    <name type="scientific">Calocera viscosa (strain TUFC12733)</name>
    <dbReference type="NCBI Taxonomy" id="1330018"/>
    <lineage>
        <taxon>Eukaryota</taxon>
        <taxon>Fungi</taxon>
        <taxon>Dikarya</taxon>
        <taxon>Basidiomycota</taxon>
        <taxon>Agaricomycotina</taxon>
        <taxon>Dacrymycetes</taxon>
        <taxon>Dacrymycetales</taxon>
        <taxon>Dacrymycetaceae</taxon>
        <taxon>Calocera</taxon>
    </lineage>
</organism>
<sequence>MQQRIAHQLALHRSLLHLQYNLPLSPPPEPSSFPSLPSYASHPHHHDKPALDRTYTYSAHDTYPSPTTSSPPGLGSRSPPSHSSLGKRPRSPAPAYAYSPQQREREREQRTPPSRASPMSLRGILHDHPAEEEYDRARRAAPADSGRPQMGVGMDMDMDMQREVTYHRAPESSVRLSPGHRVSHERTGSRDELGAE</sequence>
<name>A0A167REL2_CALVF</name>
<reference evidence="2 3" key="1">
    <citation type="journal article" date="2016" name="Mol. Biol. Evol.">
        <title>Comparative Genomics of Early-Diverging Mushroom-Forming Fungi Provides Insights into the Origins of Lignocellulose Decay Capabilities.</title>
        <authorList>
            <person name="Nagy L.G."/>
            <person name="Riley R."/>
            <person name="Tritt A."/>
            <person name="Adam C."/>
            <person name="Daum C."/>
            <person name="Floudas D."/>
            <person name="Sun H."/>
            <person name="Yadav J.S."/>
            <person name="Pangilinan J."/>
            <person name="Larsson K.H."/>
            <person name="Matsuura K."/>
            <person name="Barry K."/>
            <person name="Labutti K."/>
            <person name="Kuo R."/>
            <person name="Ohm R.A."/>
            <person name="Bhattacharya S.S."/>
            <person name="Shirouzu T."/>
            <person name="Yoshinaga Y."/>
            <person name="Martin F.M."/>
            <person name="Grigoriev I.V."/>
            <person name="Hibbett D.S."/>
        </authorList>
    </citation>
    <scope>NUCLEOTIDE SEQUENCE [LARGE SCALE GENOMIC DNA]</scope>
    <source>
        <strain evidence="2 3">TUFC12733</strain>
    </source>
</reference>